<reference evidence="1" key="1">
    <citation type="submission" date="2021-06" db="EMBL/GenBank/DDBJ databases">
        <authorList>
            <person name="Hodson N. C."/>
            <person name="Mongue J. A."/>
            <person name="Jaron S. K."/>
        </authorList>
    </citation>
    <scope>NUCLEOTIDE SEQUENCE</scope>
</reference>
<evidence type="ECO:0000313" key="2">
    <source>
        <dbReference type="Proteomes" id="UP000708208"/>
    </source>
</evidence>
<name>A0A8J2Q2U6_9HEXA</name>
<keyword evidence="2" id="KW-1185">Reference proteome</keyword>
<evidence type="ECO:0000313" key="1">
    <source>
        <dbReference type="EMBL" id="CAG7831271.1"/>
    </source>
</evidence>
<comment type="caution">
    <text evidence="1">The sequence shown here is derived from an EMBL/GenBank/DDBJ whole genome shotgun (WGS) entry which is preliminary data.</text>
</comment>
<gene>
    <name evidence="1" type="ORF">AFUS01_LOCUS41024</name>
</gene>
<sequence length="14" mass="1531">KKGAPRFVPAQGKF</sequence>
<protein>
    <submittedName>
        <fullName evidence="1">Uncharacterized protein</fullName>
    </submittedName>
</protein>
<proteinExistence type="predicted"/>
<organism evidence="1 2">
    <name type="scientific">Allacma fusca</name>
    <dbReference type="NCBI Taxonomy" id="39272"/>
    <lineage>
        <taxon>Eukaryota</taxon>
        <taxon>Metazoa</taxon>
        <taxon>Ecdysozoa</taxon>
        <taxon>Arthropoda</taxon>
        <taxon>Hexapoda</taxon>
        <taxon>Collembola</taxon>
        <taxon>Symphypleona</taxon>
        <taxon>Sminthuridae</taxon>
        <taxon>Allacma</taxon>
    </lineage>
</organism>
<feature type="non-terminal residue" evidence="1">
    <location>
        <position position="1"/>
    </location>
</feature>
<dbReference type="Proteomes" id="UP000708208">
    <property type="component" value="Unassembled WGS sequence"/>
</dbReference>
<accession>A0A8J2Q2U6</accession>
<dbReference type="EMBL" id="CAJVCH010559695">
    <property type="protein sequence ID" value="CAG7831271.1"/>
    <property type="molecule type" value="Genomic_DNA"/>
</dbReference>